<comment type="caution">
    <text evidence="2">The sequence shown here is derived from an EMBL/GenBank/DDBJ whole genome shotgun (WGS) entry which is preliminary data.</text>
</comment>
<protein>
    <submittedName>
        <fullName evidence="2">Uncharacterized protein</fullName>
    </submittedName>
</protein>
<reference evidence="2 3" key="1">
    <citation type="submission" date="2014-07" db="EMBL/GenBank/DDBJ databases">
        <title>Expanding our view of genomic diversity in Candidatus Accumulibacter clades.</title>
        <authorList>
            <person name="Skennerton C.T."/>
            <person name="Barr J.J."/>
            <person name="Slater F.R."/>
            <person name="Bond P.L."/>
            <person name="Tyson G.W."/>
        </authorList>
    </citation>
    <scope>NUCLEOTIDE SEQUENCE [LARGE SCALE GENOMIC DNA]</scope>
    <source>
        <strain evidence="3">SK-01</strain>
    </source>
</reference>
<evidence type="ECO:0000313" key="3">
    <source>
        <dbReference type="Proteomes" id="UP000019812"/>
    </source>
</evidence>
<name>A0A084XU36_9PROT</name>
<organism evidence="2 3">
    <name type="scientific">Candidatus Accumulibacter vicinus</name>
    <dbReference type="NCBI Taxonomy" id="2954382"/>
    <lineage>
        <taxon>Bacteria</taxon>
        <taxon>Pseudomonadati</taxon>
        <taxon>Pseudomonadota</taxon>
        <taxon>Betaproteobacteria</taxon>
        <taxon>Candidatus Accumulibacter</taxon>
    </lineage>
</organism>
<accession>A0A084XU36</accession>
<dbReference type="EMBL" id="JDSS02000053">
    <property type="protein sequence ID" value="KFB65980.1"/>
    <property type="molecule type" value="Genomic_DNA"/>
</dbReference>
<evidence type="ECO:0000256" key="1">
    <source>
        <dbReference type="SAM" id="MobiDB-lite"/>
    </source>
</evidence>
<dbReference type="Proteomes" id="UP000019812">
    <property type="component" value="Unassembled WGS sequence"/>
</dbReference>
<evidence type="ECO:0000313" key="2">
    <source>
        <dbReference type="EMBL" id="KFB65980.1"/>
    </source>
</evidence>
<feature type="region of interest" description="Disordered" evidence="1">
    <location>
        <begin position="172"/>
        <end position="193"/>
    </location>
</feature>
<proteinExistence type="predicted"/>
<gene>
    <name evidence="2" type="ORF">CAPSK01_004819</name>
</gene>
<dbReference type="AlphaFoldDB" id="A0A084XU36"/>
<sequence>MIDEDAGPVGEPAGGGEQRLRRLLVAQVPDHDRAQMLPRFGQRPAFAGRLKDHPRLVAYRFRQRLWRTFLQHDQRLRQRQRALCFGIGQDVAIEVGAGEDHCQPMLRMHRAPEGDRRCRAACMQRDHRRVASRQCVRPVPDDAHAVRAGQMPLPAAGCLPVAVVGVAQRRTDDHQLRRTNGHDFHDRGCLEKS</sequence>